<feature type="region of interest" description="Disordered" evidence="1">
    <location>
        <begin position="261"/>
        <end position="281"/>
    </location>
</feature>
<dbReference type="CDD" id="cd01671">
    <property type="entry name" value="CARD"/>
    <property type="match status" value="1"/>
</dbReference>
<dbReference type="SUPFAM" id="SSF47986">
    <property type="entry name" value="DEATH domain"/>
    <property type="match status" value="1"/>
</dbReference>
<comment type="caution">
    <text evidence="2">The sequence shown here is derived from an EMBL/GenBank/DDBJ whole genome shotgun (WGS) entry which is preliminary data.</text>
</comment>
<name>A0AAN8GGN5_PATCE</name>
<dbReference type="Proteomes" id="UP001347796">
    <property type="component" value="Unassembled WGS sequence"/>
</dbReference>
<sequence length="428" mass="49069">MLTKYRGNGSYGQNVRFNSGLNRTYNDNKSHLRYSTDQLGGDFSLQNYSGGVYNSSKKRYTDLDDYSTNRGYGTSYPKGRHGSSYDDLSHYRNGSYLTENGGKYDSYMDVSHRKVPDTWTHRDPVGTDVLEPRLARGILKKNQAFLRRHLVLSRSVLDQLVDAGLIGDVMKSRILHMDANSQVPEIIRLLDDRGLGTLRKFLKVLRDTGSGWIADVLLDTDAIEYEELRREEGFDPREHYENRLVRYNHGAMKRYDSAGDLTERHQPRNHGSYTARAPSPDSIRYPKVPLYDLLNSKRNIQSDIRGRIRPGFFLSGGADPMTYRGNQTDAVPKILTGLEGHFKSQTDDNEVALSSLKQEEMAIRELMDQNRREQQKVRKNQYTLMDIGQKLKEVNIRTNEIHDPAKNAAVSTYRLSQLNQIPWASGRY</sequence>
<accession>A0AAN8GGN5</accession>
<gene>
    <name evidence="2" type="ORF">SNE40_021356</name>
</gene>
<evidence type="ECO:0000313" key="3">
    <source>
        <dbReference type="Proteomes" id="UP001347796"/>
    </source>
</evidence>
<dbReference type="Gene3D" id="1.10.533.10">
    <property type="entry name" value="Death Domain, Fas"/>
    <property type="match status" value="1"/>
</dbReference>
<dbReference type="EMBL" id="JAZGQO010000018">
    <property type="protein sequence ID" value="KAK6167289.1"/>
    <property type="molecule type" value="Genomic_DNA"/>
</dbReference>
<evidence type="ECO:0008006" key="4">
    <source>
        <dbReference type="Google" id="ProtNLM"/>
    </source>
</evidence>
<dbReference type="AlphaFoldDB" id="A0AAN8GGN5"/>
<proteinExistence type="predicted"/>
<evidence type="ECO:0000256" key="1">
    <source>
        <dbReference type="SAM" id="MobiDB-lite"/>
    </source>
</evidence>
<keyword evidence="3" id="KW-1185">Reference proteome</keyword>
<dbReference type="InterPro" id="IPR011029">
    <property type="entry name" value="DEATH-like_dom_sf"/>
</dbReference>
<organism evidence="2 3">
    <name type="scientific">Patella caerulea</name>
    <name type="common">Rayed Mediterranean limpet</name>
    <dbReference type="NCBI Taxonomy" id="87958"/>
    <lineage>
        <taxon>Eukaryota</taxon>
        <taxon>Metazoa</taxon>
        <taxon>Spiralia</taxon>
        <taxon>Lophotrochozoa</taxon>
        <taxon>Mollusca</taxon>
        <taxon>Gastropoda</taxon>
        <taxon>Patellogastropoda</taxon>
        <taxon>Patelloidea</taxon>
        <taxon>Patellidae</taxon>
        <taxon>Patella</taxon>
    </lineage>
</organism>
<protein>
    <recommendedName>
        <fullName evidence="4">CARD domain-containing protein</fullName>
    </recommendedName>
</protein>
<reference evidence="2 3" key="1">
    <citation type="submission" date="2024-01" db="EMBL/GenBank/DDBJ databases">
        <title>The genome of the rayed Mediterranean limpet Patella caerulea (Linnaeus, 1758).</title>
        <authorList>
            <person name="Anh-Thu Weber A."/>
            <person name="Halstead-Nussloch G."/>
        </authorList>
    </citation>
    <scope>NUCLEOTIDE SEQUENCE [LARGE SCALE GENOMIC DNA]</scope>
    <source>
        <strain evidence="2">AATW-2023a</strain>
        <tissue evidence="2">Whole specimen</tissue>
    </source>
</reference>
<evidence type="ECO:0000313" key="2">
    <source>
        <dbReference type="EMBL" id="KAK6167289.1"/>
    </source>
</evidence>